<comment type="caution">
    <text evidence="3">The sequence shown here is derived from an EMBL/GenBank/DDBJ whole genome shotgun (WGS) entry which is preliminary data.</text>
</comment>
<keyword evidence="3" id="KW-0378">Hydrolase</keyword>
<feature type="signal peptide" evidence="1">
    <location>
        <begin position="1"/>
        <end position="18"/>
    </location>
</feature>
<dbReference type="Gene3D" id="3.10.310.70">
    <property type="match status" value="1"/>
</dbReference>
<dbReference type="Gene3D" id="2.30.40.10">
    <property type="entry name" value="Urease, subunit C, domain 1"/>
    <property type="match status" value="1"/>
</dbReference>
<dbReference type="InterPro" id="IPR032466">
    <property type="entry name" value="Metal_Hydrolase"/>
</dbReference>
<dbReference type="Gene3D" id="3.20.20.140">
    <property type="entry name" value="Metal-dependent hydrolases"/>
    <property type="match status" value="1"/>
</dbReference>
<gene>
    <name evidence="3" type="ORF">DDV96_03290</name>
</gene>
<organism evidence="3 4">
    <name type="scientific">Marixanthomonas spongiae</name>
    <dbReference type="NCBI Taxonomy" id="2174845"/>
    <lineage>
        <taxon>Bacteria</taxon>
        <taxon>Pseudomonadati</taxon>
        <taxon>Bacteroidota</taxon>
        <taxon>Flavobacteriia</taxon>
        <taxon>Flavobacteriales</taxon>
        <taxon>Flavobacteriaceae</taxon>
        <taxon>Marixanthomonas</taxon>
    </lineage>
</organism>
<proteinExistence type="predicted"/>
<dbReference type="PROSITE" id="PS51257">
    <property type="entry name" value="PROKAR_LIPOPROTEIN"/>
    <property type="match status" value="1"/>
</dbReference>
<dbReference type="PANTHER" id="PTHR22642:SF2">
    <property type="entry name" value="PROTEIN LONG AFTER FAR-RED 3"/>
    <property type="match status" value="1"/>
</dbReference>
<dbReference type="CDD" id="cd01300">
    <property type="entry name" value="YtcJ_like"/>
    <property type="match status" value="1"/>
</dbReference>
<dbReference type="RefSeq" id="WP_116693319.1">
    <property type="nucleotide sequence ID" value="NZ_QEHR01000002.1"/>
</dbReference>
<dbReference type="GO" id="GO:0016810">
    <property type="term" value="F:hydrolase activity, acting on carbon-nitrogen (but not peptide) bonds"/>
    <property type="evidence" value="ECO:0007669"/>
    <property type="project" value="InterPro"/>
</dbReference>
<evidence type="ECO:0000313" key="4">
    <source>
        <dbReference type="Proteomes" id="UP000245962"/>
    </source>
</evidence>
<evidence type="ECO:0000256" key="1">
    <source>
        <dbReference type="SAM" id="SignalP"/>
    </source>
</evidence>
<accession>A0A2U0I5D0</accession>
<dbReference type="OrthoDB" id="9767366at2"/>
<name>A0A2U0I5D0_9FLAO</name>
<dbReference type="Proteomes" id="UP000245962">
    <property type="component" value="Unassembled WGS sequence"/>
</dbReference>
<dbReference type="PANTHER" id="PTHR22642">
    <property type="entry name" value="IMIDAZOLONEPROPIONASE"/>
    <property type="match status" value="1"/>
</dbReference>
<dbReference type="SUPFAM" id="SSF51338">
    <property type="entry name" value="Composite domain of metallo-dependent hydrolases"/>
    <property type="match status" value="1"/>
</dbReference>
<feature type="domain" description="Amidohydrolase 3" evidence="2">
    <location>
        <begin position="70"/>
        <end position="538"/>
    </location>
</feature>
<dbReference type="InterPro" id="IPR033932">
    <property type="entry name" value="YtcJ-like"/>
</dbReference>
<dbReference type="InterPro" id="IPR013108">
    <property type="entry name" value="Amidohydro_3"/>
</dbReference>
<dbReference type="EMBL" id="QEHR01000002">
    <property type="protein sequence ID" value="PVW16302.1"/>
    <property type="molecule type" value="Genomic_DNA"/>
</dbReference>
<dbReference type="AlphaFoldDB" id="A0A2U0I5D0"/>
<keyword evidence="1" id="KW-0732">Signal</keyword>
<sequence>MKKVIPLLFLLSLLISCAPEKIPADLLVKNATIYTVNENFDTEHAFVVKDGKILEIGIKPELELKYNIAETYDAKGQTIVPGLIDAHAHLYGLGVNLQDVDLTETTSYDEVLARVITFQKEKNKDYIIGRGWDQNDWDVKEFPTKKELDSLFPETPVALTRIDGHAMIVNSKALELAGITPKTKMDGGLIGVENGNLTGLLVDTPMEMVKKTFPKQNKAYNTQALLDAERICLENGLTTVNDAGLDREIIELIDALQQKDSMALRMYAMASNTPENLDYYLNNGKIKTNRLSVRSIKVYADGALGSRGAAMRKPYSDMPGHFGAMITPADSLQALADKIAGAGFQMNTHAIGDSANIAVLRAYQSALKGKNDARWKVEHAQIISKQDFDMFSNNIIPSVQPTHATSDMYWAEDRIGPKRIKGAYAYKTLLDNAGIIVLGTDFPVEKVNPMYTFYAAVARKDLTHHPEKGFQKKDALSREEALKGMTIWAAYSNFEEGEKGSIEEGKFADFTVLSRDIMKVSEDSIPNTKVVATFINGKKEFSLEEE</sequence>
<dbReference type="Pfam" id="PF07969">
    <property type="entry name" value="Amidohydro_3"/>
    <property type="match status" value="1"/>
</dbReference>
<evidence type="ECO:0000313" key="3">
    <source>
        <dbReference type="EMBL" id="PVW16302.1"/>
    </source>
</evidence>
<protein>
    <submittedName>
        <fullName evidence="3">Amidohydrolase</fullName>
    </submittedName>
</protein>
<keyword evidence="4" id="KW-1185">Reference proteome</keyword>
<dbReference type="InterPro" id="IPR011059">
    <property type="entry name" value="Metal-dep_hydrolase_composite"/>
</dbReference>
<evidence type="ECO:0000259" key="2">
    <source>
        <dbReference type="Pfam" id="PF07969"/>
    </source>
</evidence>
<reference evidence="3 4" key="1">
    <citation type="submission" date="2018-04" db="EMBL/GenBank/DDBJ databases">
        <title>Marixanthomonas spongiae HN-E44 sp. nov., isolated from a marine sponge.</title>
        <authorList>
            <person name="Luo L."/>
            <person name="Zhuang L."/>
        </authorList>
    </citation>
    <scope>NUCLEOTIDE SEQUENCE [LARGE SCALE GENOMIC DNA]</scope>
    <source>
        <strain evidence="3 4">HN-E44</strain>
    </source>
</reference>
<dbReference type="SUPFAM" id="SSF51556">
    <property type="entry name" value="Metallo-dependent hydrolases"/>
    <property type="match status" value="1"/>
</dbReference>
<feature type="chain" id="PRO_5015744669" evidence="1">
    <location>
        <begin position="19"/>
        <end position="546"/>
    </location>
</feature>